<comment type="subcellular location">
    <subcellularLocation>
        <location evidence="1">Cytoplasm</location>
    </subcellularLocation>
</comment>
<proteinExistence type="predicted"/>
<keyword evidence="5" id="KW-1185">Reference proteome</keyword>
<evidence type="ECO:0000259" key="4">
    <source>
        <dbReference type="PROSITE" id="PS50826"/>
    </source>
</evidence>
<dbReference type="InterPro" id="IPR053015">
    <property type="entry name" value="PH_domain-containing_M2"/>
</dbReference>
<reference evidence="6" key="1">
    <citation type="submission" date="2025-08" db="UniProtKB">
        <authorList>
            <consortium name="RefSeq"/>
        </authorList>
    </citation>
    <scope>IDENTIFICATION</scope>
</reference>
<accession>A0AAJ6QV65</accession>
<dbReference type="InterPro" id="IPR011993">
    <property type="entry name" value="PH-like_dom_sf"/>
</dbReference>
<dbReference type="AlphaFoldDB" id="A0AAJ6QV65"/>
<organism evidence="5 6">
    <name type="scientific">Galendromus occidentalis</name>
    <name type="common">western predatory mite</name>
    <dbReference type="NCBI Taxonomy" id="34638"/>
    <lineage>
        <taxon>Eukaryota</taxon>
        <taxon>Metazoa</taxon>
        <taxon>Ecdysozoa</taxon>
        <taxon>Arthropoda</taxon>
        <taxon>Chelicerata</taxon>
        <taxon>Arachnida</taxon>
        <taxon>Acari</taxon>
        <taxon>Parasitiformes</taxon>
        <taxon>Mesostigmata</taxon>
        <taxon>Gamasina</taxon>
        <taxon>Phytoseioidea</taxon>
        <taxon>Phytoseiidae</taxon>
        <taxon>Typhlodrominae</taxon>
        <taxon>Galendromus</taxon>
    </lineage>
</organism>
<dbReference type="InterPro" id="IPR037213">
    <property type="entry name" value="Run_dom_sf"/>
</dbReference>
<dbReference type="RefSeq" id="XP_003746839.1">
    <property type="nucleotide sequence ID" value="XM_003746791.1"/>
</dbReference>
<dbReference type="Gene3D" id="1.20.58.900">
    <property type="match status" value="1"/>
</dbReference>
<dbReference type="PANTHER" id="PTHR46556">
    <property type="entry name" value="PLECKSTRIN HOMOLOGY DOMAIN-CONTAINING FAMILY M MEMBER 2"/>
    <property type="match status" value="1"/>
</dbReference>
<dbReference type="GeneID" id="100900319"/>
<dbReference type="PROSITE" id="PS50826">
    <property type="entry name" value="RUN"/>
    <property type="match status" value="1"/>
</dbReference>
<gene>
    <name evidence="6" type="primary">LOC100900319</name>
</gene>
<dbReference type="SUPFAM" id="SSF50729">
    <property type="entry name" value="PH domain-like"/>
    <property type="match status" value="1"/>
</dbReference>
<dbReference type="PANTHER" id="PTHR46556:SF1">
    <property type="entry name" value="PLECKSTRIN HOMOLOGY DOMAIN-CONTAINING FAMILY M MEMBER 2"/>
    <property type="match status" value="1"/>
</dbReference>
<evidence type="ECO:0000256" key="1">
    <source>
        <dbReference type="ARBA" id="ARBA00004496"/>
    </source>
</evidence>
<feature type="region of interest" description="Disordered" evidence="3">
    <location>
        <begin position="173"/>
        <end position="197"/>
    </location>
</feature>
<sequence length="702" mass="80498">MESEETRASLLQAVEISVKELERIFCGEELTTKVWQVRYLSEHLDRILLYGLRTPLLGYWPFVKEFSHEETTREIISLPKVNSNLGYGRAWLLGALQSGLVVCYFQSFVYNRKLVTKYFLDNALLRDTLRLKVTIHYLARLSNLRFAFVLNDSSLDQLAFFSTKKEIQNGFHENNNHLRKNSTTPNDWSCPSSDDEDVSQTKAKSVTVQADVHSFTSSPFVQEPISGQFDSLGPDSLERAIELEEGVPLDEIEVSGAERFDIAQLLAKESLLKYVEDLFEEEDESFYKVFLSYYYRVEQQHLSLIFLVLTNQRLILLKTTDGYSLTLVASLPLLHIRQLWLALDYQAIEVVWTSPREVFRSPDYAPAKATGANLQLVMLCAEQCTWVVSHLEIAMRRLGVKDKALPIIKHNCRPTTVLLKDWAPVRHVLWGSCERFASREVYERNASLSRMIVSRLYYRNVPKRIQRGMESTILWRSARFELKGTTLEQYDLESDVTPTAVYSLADPACGGVQLCMENPKPFSFRVLWSNEPNLELAAESEFEFSEWLHSLLRSYQKHRSNGKSNSPTKNNGPQGTMGASLCSVVLETDSLLICQGPEVRERVSFQQINSIATHHNSFLVECVHLKDVARSKKDPKSFFTWLISFYGEAEAHVFFAHVKHFRSTVTCRFVRDSTTQGICCEPREKTFNQMCSYAAKFCDIIA</sequence>
<evidence type="ECO:0000313" key="5">
    <source>
        <dbReference type="Proteomes" id="UP000694867"/>
    </source>
</evidence>
<dbReference type="InterPro" id="IPR057288">
    <property type="entry name" value="PH_PLEKHM2"/>
</dbReference>
<keyword evidence="2" id="KW-0963">Cytoplasm</keyword>
<evidence type="ECO:0000256" key="3">
    <source>
        <dbReference type="SAM" id="MobiDB-lite"/>
    </source>
</evidence>
<dbReference type="Proteomes" id="UP000694867">
    <property type="component" value="Unplaced"/>
</dbReference>
<dbReference type="GO" id="GO:0019894">
    <property type="term" value="F:kinesin binding"/>
    <property type="evidence" value="ECO:0007669"/>
    <property type="project" value="TreeGrafter"/>
</dbReference>
<dbReference type="GO" id="GO:0010008">
    <property type="term" value="C:endosome membrane"/>
    <property type="evidence" value="ECO:0007669"/>
    <property type="project" value="TreeGrafter"/>
</dbReference>
<feature type="domain" description="RUN" evidence="4">
    <location>
        <begin position="31"/>
        <end position="153"/>
    </location>
</feature>
<dbReference type="GO" id="GO:0032418">
    <property type="term" value="P:lysosome localization"/>
    <property type="evidence" value="ECO:0007669"/>
    <property type="project" value="TreeGrafter"/>
</dbReference>
<dbReference type="SUPFAM" id="SSF140741">
    <property type="entry name" value="RUN domain-like"/>
    <property type="match status" value="1"/>
</dbReference>
<dbReference type="Pfam" id="PF23142">
    <property type="entry name" value="PH_PLEKHM2"/>
    <property type="match status" value="1"/>
</dbReference>
<feature type="compositionally biased region" description="Polar residues" evidence="3">
    <location>
        <begin position="181"/>
        <end position="192"/>
    </location>
</feature>
<dbReference type="Gene3D" id="2.30.29.30">
    <property type="entry name" value="Pleckstrin-homology domain (PH domain)/Phosphotyrosine-binding domain (PTB)"/>
    <property type="match status" value="1"/>
</dbReference>
<dbReference type="KEGG" id="goe:100900319"/>
<dbReference type="GO" id="GO:0007030">
    <property type="term" value="P:Golgi organization"/>
    <property type="evidence" value="ECO:0007669"/>
    <property type="project" value="TreeGrafter"/>
</dbReference>
<name>A0AAJ6QV65_9ACAR</name>
<evidence type="ECO:0000313" key="6">
    <source>
        <dbReference type="RefSeq" id="XP_003746839.1"/>
    </source>
</evidence>
<dbReference type="SMART" id="SM00593">
    <property type="entry name" value="RUN"/>
    <property type="match status" value="1"/>
</dbReference>
<dbReference type="GO" id="GO:0032880">
    <property type="term" value="P:regulation of protein localization"/>
    <property type="evidence" value="ECO:0007669"/>
    <property type="project" value="TreeGrafter"/>
</dbReference>
<dbReference type="CDD" id="cd17680">
    <property type="entry name" value="RUN_PLEKHM2"/>
    <property type="match status" value="1"/>
</dbReference>
<dbReference type="InterPro" id="IPR047327">
    <property type="entry name" value="RUN_PLEKHM2"/>
</dbReference>
<protein>
    <submittedName>
        <fullName evidence="6">Uncharacterized protein LOC100900319</fullName>
    </submittedName>
</protein>
<evidence type="ECO:0000256" key="2">
    <source>
        <dbReference type="ARBA" id="ARBA00022490"/>
    </source>
</evidence>
<dbReference type="Pfam" id="PF02759">
    <property type="entry name" value="RUN"/>
    <property type="match status" value="1"/>
</dbReference>
<dbReference type="InterPro" id="IPR004012">
    <property type="entry name" value="Run_dom"/>
</dbReference>